<dbReference type="InterPro" id="IPR020806">
    <property type="entry name" value="PKS_PP-bd"/>
</dbReference>
<evidence type="ECO:0000313" key="6">
    <source>
        <dbReference type="EMBL" id="RUS92603.1"/>
    </source>
</evidence>
<dbReference type="SUPFAM" id="SSF56801">
    <property type="entry name" value="Acetyl-CoA synthetase-like"/>
    <property type="match status" value="1"/>
</dbReference>
<dbReference type="Pfam" id="PF13193">
    <property type="entry name" value="AMP-binding_C"/>
    <property type="match status" value="1"/>
</dbReference>
<dbReference type="GO" id="GO:0031177">
    <property type="term" value="F:phosphopantetheine binding"/>
    <property type="evidence" value="ECO:0007669"/>
    <property type="project" value="InterPro"/>
</dbReference>
<dbReference type="CDD" id="cd19531">
    <property type="entry name" value="LCL_NRPS-like"/>
    <property type="match status" value="1"/>
</dbReference>
<dbReference type="OrthoDB" id="9757538at2"/>
<proteinExistence type="inferred from homology"/>
<reference evidence="6" key="2">
    <citation type="journal article" date="2019" name="Genome Biol. Evol.">
        <title>Day and night: Metabolic profiles and evolutionary relationships of six axenic non-marine cyanobacteria.</title>
        <authorList>
            <person name="Will S.E."/>
            <person name="Henke P."/>
            <person name="Boedeker C."/>
            <person name="Huang S."/>
            <person name="Brinkmann H."/>
            <person name="Rohde M."/>
            <person name="Jarek M."/>
            <person name="Friedl T."/>
            <person name="Seufert S."/>
            <person name="Schumacher M."/>
            <person name="Overmann J."/>
            <person name="Neumann-Schaal M."/>
            <person name="Petersen J."/>
        </authorList>
    </citation>
    <scope>NUCLEOTIDE SEQUENCE [LARGE SCALE GENOMIC DNA]</scope>
    <source>
        <strain evidence="6">PCC 7102</strain>
    </source>
</reference>
<dbReference type="InterPro" id="IPR000873">
    <property type="entry name" value="AMP-dep_synth/lig_dom"/>
</dbReference>
<dbReference type="FunFam" id="1.10.1200.10:FF:000005">
    <property type="entry name" value="Nonribosomal peptide synthetase 1"/>
    <property type="match status" value="1"/>
</dbReference>
<dbReference type="GO" id="GO:0043041">
    <property type="term" value="P:amino acid activation for nonribosomal peptide biosynthetic process"/>
    <property type="evidence" value="ECO:0007669"/>
    <property type="project" value="TreeGrafter"/>
</dbReference>
<accession>A0A3S1I5U3</accession>
<dbReference type="NCBIfam" id="TIGR01733">
    <property type="entry name" value="AA-adenyl-dom"/>
    <property type="match status" value="1"/>
</dbReference>
<dbReference type="PANTHER" id="PTHR45527">
    <property type="entry name" value="NONRIBOSOMAL PEPTIDE SYNTHETASE"/>
    <property type="match status" value="1"/>
</dbReference>
<evidence type="ECO:0000313" key="7">
    <source>
        <dbReference type="Proteomes" id="UP000271624"/>
    </source>
</evidence>
<evidence type="ECO:0000256" key="1">
    <source>
        <dbReference type="ARBA" id="ARBA00001957"/>
    </source>
</evidence>
<keyword evidence="7" id="KW-1185">Reference proteome</keyword>
<keyword evidence="3" id="KW-0596">Phosphopantetheine</keyword>
<dbReference type="Gene3D" id="1.10.1200.10">
    <property type="entry name" value="ACP-like"/>
    <property type="match status" value="1"/>
</dbReference>
<dbReference type="CDD" id="cd12117">
    <property type="entry name" value="A_NRPS_Srf_like"/>
    <property type="match status" value="1"/>
</dbReference>
<comment type="caution">
    <text evidence="6">The sequence shown here is derived from an EMBL/GenBank/DDBJ whole genome shotgun (WGS) entry which is preliminary data.</text>
</comment>
<gene>
    <name evidence="6" type="ORF">DSM106972_098580</name>
</gene>
<dbReference type="InterPro" id="IPR010071">
    <property type="entry name" value="AA_adenyl_dom"/>
</dbReference>
<dbReference type="InterPro" id="IPR036736">
    <property type="entry name" value="ACP-like_sf"/>
</dbReference>
<dbReference type="Gene3D" id="2.30.38.10">
    <property type="entry name" value="Luciferase, Domain 3"/>
    <property type="match status" value="2"/>
</dbReference>
<dbReference type="PROSITE" id="PS00012">
    <property type="entry name" value="PHOSPHOPANTETHEINE"/>
    <property type="match status" value="1"/>
</dbReference>
<name>A0A3S1I5U3_9CYAN</name>
<dbReference type="Pfam" id="PF00501">
    <property type="entry name" value="AMP-binding"/>
    <property type="match status" value="1"/>
</dbReference>
<dbReference type="Gene3D" id="3.30.300.30">
    <property type="match status" value="1"/>
</dbReference>
<dbReference type="GO" id="GO:0047527">
    <property type="term" value="F:2,3-dihydroxybenzoate-serine ligase activity"/>
    <property type="evidence" value="ECO:0007669"/>
    <property type="project" value="TreeGrafter"/>
</dbReference>
<dbReference type="Pfam" id="PF00550">
    <property type="entry name" value="PP-binding"/>
    <property type="match status" value="1"/>
</dbReference>
<dbReference type="RefSeq" id="WP_127087745.1">
    <property type="nucleotide sequence ID" value="NZ_RSCL01000072.1"/>
</dbReference>
<dbReference type="FunFam" id="3.30.559.10:FF:000012">
    <property type="entry name" value="Non-ribosomal peptide synthetase"/>
    <property type="match status" value="1"/>
</dbReference>
<evidence type="ECO:0000256" key="2">
    <source>
        <dbReference type="ARBA" id="ARBA00006432"/>
    </source>
</evidence>
<dbReference type="FunFam" id="3.40.50.980:FF:000001">
    <property type="entry name" value="Non-ribosomal peptide synthetase"/>
    <property type="match status" value="1"/>
</dbReference>
<dbReference type="Gene3D" id="3.30.559.30">
    <property type="entry name" value="Nonribosomal peptide synthetase, condensation domain"/>
    <property type="match status" value="1"/>
</dbReference>
<keyword evidence="4" id="KW-0597">Phosphoprotein</keyword>
<dbReference type="InterPro" id="IPR020845">
    <property type="entry name" value="AMP-binding_CS"/>
</dbReference>
<dbReference type="PROSITE" id="PS50075">
    <property type="entry name" value="CARRIER"/>
    <property type="match status" value="1"/>
</dbReference>
<dbReference type="GO" id="GO:0005829">
    <property type="term" value="C:cytosol"/>
    <property type="evidence" value="ECO:0007669"/>
    <property type="project" value="TreeGrafter"/>
</dbReference>
<dbReference type="FunFam" id="3.30.300.30:FF:000010">
    <property type="entry name" value="Enterobactin synthetase component F"/>
    <property type="match status" value="1"/>
</dbReference>
<dbReference type="Pfam" id="PF00668">
    <property type="entry name" value="Condensation"/>
    <property type="match status" value="1"/>
</dbReference>
<dbReference type="InterPro" id="IPR023213">
    <property type="entry name" value="CAT-like_dom_sf"/>
</dbReference>
<feature type="domain" description="Carrier" evidence="5">
    <location>
        <begin position="1026"/>
        <end position="1103"/>
    </location>
</feature>
<dbReference type="InterPro" id="IPR009081">
    <property type="entry name" value="PP-bd_ACP"/>
</dbReference>
<dbReference type="FunFam" id="3.30.559.30:FF:000001">
    <property type="entry name" value="Non-ribosomal peptide synthetase"/>
    <property type="match status" value="1"/>
</dbReference>
<evidence type="ECO:0000259" key="5">
    <source>
        <dbReference type="PROSITE" id="PS50075"/>
    </source>
</evidence>
<dbReference type="SUPFAM" id="SSF52777">
    <property type="entry name" value="CoA-dependent acyltransferases"/>
    <property type="match status" value="2"/>
</dbReference>
<evidence type="ECO:0000256" key="4">
    <source>
        <dbReference type="ARBA" id="ARBA00022553"/>
    </source>
</evidence>
<dbReference type="Gene3D" id="3.40.50.980">
    <property type="match status" value="2"/>
</dbReference>
<dbReference type="EMBL" id="RSCL01000072">
    <property type="protein sequence ID" value="RUS92603.1"/>
    <property type="molecule type" value="Genomic_DNA"/>
</dbReference>
<dbReference type="Proteomes" id="UP000271624">
    <property type="component" value="Unassembled WGS sequence"/>
</dbReference>
<dbReference type="Gene3D" id="3.30.559.10">
    <property type="entry name" value="Chloramphenicol acetyltransferase-like domain"/>
    <property type="match status" value="1"/>
</dbReference>
<dbReference type="InterPro" id="IPR006162">
    <property type="entry name" value="Ppantetheine_attach_site"/>
</dbReference>
<dbReference type="PROSITE" id="PS00455">
    <property type="entry name" value="AMP_BINDING"/>
    <property type="match status" value="1"/>
</dbReference>
<dbReference type="AlphaFoldDB" id="A0A3S1I5U3"/>
<sequence length="1121" mass="126448">MSSQEVFVFGASFAQQRLWFFDQLVPGNAIYNVPTVIRLHGSLNQSALEFALNEIVRRHETLRTTFTILEEQLVQVIAPSLLISINTLELPAQQSEAQAKYIITQEIERPFDLSSGPLLRVILLNLSDNEHILLLNMHHIVCDDWSIGVLISELGALYTAKIKNQPSPLSQLPLQYADFAEWQREWLTGEVLENQLAYWRHQLNGITMLPLPTDKRRPNIQAYRGATQFLELPLSLVDALKKICQLEGATLYMILLAAFQTLLYRYTYSDDITVGSPIANRNRSEIEGLIGFFVNTLVLRTDFSGNPTFSELLARVREVTLKAYSHQDLPFEKLVEHLQPERNLSANPFFQVVFGFENAPMQELELPDLAPSFMNIDLKTTRFDLELHLWKCSSDFRSLWGGDWKHSEGIRGIVVYNSDLFEGATISRMLNHFTTLLESIVASPEERMANLPILSEPELNQILFEWNDTQSDYPSNQCIHKLFEQQVTQYSNNIALDFENVETRLIASLQYNELNNRSNKLAHHLQKLGVNTEVVVGICAEASIDMIVGMLGILKAGGAYLPLDPSYPLTRLNFMLKDSSAQVLLTQEKFAQYFENFSNPIVNLDKDWEIIAHESKQNLNSETRSDNLAYIIYTSGSTGTPKGVAVTHKSVNRLVRNTNYINITSNDKIAQVSNTSFDAATFEIWGALLNGAQLIGISKHIILSPTEFASQLKQKDISILFLTTALFQKIARDVPQAFSTLKYLLFGGETIDTRWVKKVIQNGAPQQLIHVYGPTENTTFSSYYPIHELPSATSIPIGRPISNTQIYILDTNLQPVPIGVVGEIYISGDGLARGYINNLATDILWNNVATDILWSGHPCPPSTDGRDGQGCPFHKSPFHKSPFHKSPFYNKLIYKTGDLGKYLPDGNIEFIGRIDNQVKIRGFRIELEEIEILLNQHPAVREAVVIATEDIPGDKYLVAYIVPQPQQQVTTNNLRAFLKQKLPEYMIPVAYVVLESLPLTPVGKVNRHALPKIDTLSLNVEENYVAPQTDVEQVLVEIWANILTMGKQPIGIHDNFFELGGHSLLATQLTSRIRDIFHIDLPLRSLFEAPTIASLAKYIQMHALNTTSSNNTNVEQEEVEF</sequence>
<protein>
    <recommendedName>
        <fullName evidence="5">Carrier domain-containing protein</fullName>
    </recommendedName>
</protein>
<dbReference type="SUPFAM" id="SSF47336">
    <property type="entry name" value="ACP-like"/>
    <property type="match status" value="1"/>
</dbReference>
<dbReference type="GO" id="GO:0009239">
    <property type="term" value="P:enterobactin biosynthetic process"/>
    <property type="evidence" value="ECO:0007669"/>
    <property type="project" value="TreeGrafter"/>
</dbReference>
<dbReference type="InterPro" id="IPR001242">
    <property type="entry name" value="Condensation_dom"/>
</dbReference>
<reference evidence="6" key="1">
    <citation type="submission" date="2018-12" db="EMBL/GenBank/DDBJ databases">
        <authorList>
            <person name="Will S."/>
            <person name="Neumann-Schaal M."/>
            <person name="Henke P."/>
        </authorList>
    </citation>
    <scope>NUCLEOTIDE SEQUENCE</scope>
    <source>
        <strain evidence="6">PCC 7102</strain>
    </source>
</reference>
<comment type="similarity">
    <text evidence="2">Belongs to the ATP-dependent AMP-binding enzyme family.</text>
</comment>
<comment type="cofactor">
    <cofactor evidence="1">
        <name>pantetheine 4'-phosphate</name>
        <dbReference type="ChEBI" id="CHEBI:47942"/>
    </cofactor>
</comment>
<dbReference type="GO" id="GO:0009366">
    <property type="term" value="C:enterobactin synthetase complex"/>
    <property type="evidence" value="ECO:0007669"/>
    <property type="project" value="TreeGrafter"/>
</dbReference>
<organism evidence="6 7">
    <name type="scientific">Dulcicalothrix desertica PCC 7102</name>
    <dbReference type="NCBI Taxonomy" id="232991"/>
    <lineage>
        <taxon>Bacteria</taxon>
        <taxon>Bacillati</taxon>
        <taxon>Cyanobacteriota</taxon>
        <taxon>Cyanophyceae</taxon>
        <taxon>Nostocales</taxon>
        <taxon>Calotrichaceae</taxon>
        <taxon>Dulcicalothrix</taxon>
    </lineage>
</organism>
<dbReference type="GO" id="GO:0008610">
    <property type="term" value="P:lipid biosynthetic process"/>
    <property type="evidence" value="ECO:0007669"/>
    <property type="project" value="UniProtKB-ARBA"/>
</dbReference>
<dbReference type="SMART" id="SM00823">
    <property type="entry name" value="PKS_PP"/>
    <property type="match status" value="1"/>
</dbReference>
<dbReference type="InterPro" id="IPR025110">
    <property type="entry name" value="AMP-bd_C"/>
</dbReference>
<dbReference type="PANTHER" id="PTHR45527:SF1">
    <property type="entry name" value="FATTY ACID SYNTHASE"/>
    <property type="match status" value="1"/>
</dbReference>
<evidence type="ECO:0000256" key="3">
    <source>
        <dbReference type="ARBA" id="ARBA00022450"/>
    </source>
</evidence>
<dbReference type="InterPro" id="IPR045851">
    <property type="entry name" value="AMP-bd_C_sf"/>
</dbReference>
<dbReference type="PIRSF" id="PIRSF001617">
    <property type="entry name" value="Alpha-AR"/>
    <property type="match status" value="1"/>
</dbReference>